<feature type="compositionally biased region" description="Basic and acidic residues" evidence="1">
    <location>
        <begin position="1"/>
        <end position="15"/>
    </location>
</feature>
<evidence type="ECO:0000313" key="3">
    <source>
        <dbReference type="Proteomes" id="UP001165121"/>
    </source>
</evidence>
<keyword evidence="3" id="KW-1185">Reference proteome</keyword>
<feature type="compositionally biased region" description="Basic and acidic residues" evidence="1">
    <location>
        <begin position="35"/>
        <end position="44"/>
    </location>
</feature>
<accession>A0A9W7DB82</accession>
<comment type="caution">
    <text evidence="2">The sequence shown here is derived from an EMBL/GenBank/DDBJ whole genome shotgun (WGS) entry which is preliminary data.</text>
</comment>
<name>A0A9W7DB82_9STRA</name>
<evidence type="ECO:0000256" key="1">
    <source>
        <dbReference type="SAM" id="MobiDB-lite"/>
    </source>
</evidence>
<dbReference type="Proteomes" id="UP001165121">
    <property type="component" value="Unassembled WGS sequence"/>
</dbReference>
<dbReference type="EMBL" id="BSXT01006679">
    <property type="protein sequence ID" value="GMF62805.1"/>
    <property type="molecule type" value="Genomic_DNA"/>
</dbReference>
<sequence>MRLWSWEERPPHVERTAGATSTGTARDTQPVPVERGMKSDGHPYDLRPAACCPWMPEDDRHSLGRGHRHGYQTLIGRAQ</sequence>
<feature type="region of interest" description="Disordered" evidence="1">
    <location>
        <begin position="1"/>
        <end position="44"/>
    </location>
</feature>
<reference evidence="2" key="1">
    <citation type="submission" date="2023-04" db="EMBL/GenBank/DDBJ databases">
        <title>Phytophthora fragariaefolia NBRC 109709.</title>
        <authorList>
            <person name="Ichikawa N."/>
            <person name="Sato H."/>
            <person name="Tonouchi N."/>
        </authorList>
    </citation>
    <scope>NUCLEOTIDE SEQUENCE</scope>
    <source>
        <strain evidence="2">NBRC 109709</strain>
    </source>
</reference>
<protein>
    <submittedName>
        <fullName evidence="2">Unnamed protein product</fullName>
    </submittedName>
</protein>
<organism evidence="2 3">
    <name type="scientific">Phytophthora fragariaefolia</name>
    <dbReference type="NCBI Taxonomy" id="1490495"/>
    <lineage>
        <taxon>Eukaryota</taxon>
        <taxon>Sar</taxon>
        <taxon>Stramenopiles</taxon>
        <taxon>Oomycota</taxon>
        <taxon>Peronosporomycetes</taxon>
        <taxon>Peronosporales</taxon>
        <taxon>Peronosporaceae</taxon>
        <taxon>Phytophthora</taxon>
    </lineage>
</organism>
<proteinExistence type="predicted"/>
<gene>
    <name evidence="2" type="ORF">Pfra01_002738000</name>
</gene>
<evidence type="ECO:0000313" key="2">
    <source>
        <dbReference type="EMBL" id="GMF62805.1"/>
    </source>
</evidence>
<dbReference type="AlphaFoldDB" id="A0A9W7DB82"/>
<feature type="compositionally biased region" description="Low complexity" evidence="1">
    <location>
        <begin position="16"/>
        <end position="28"/>
    </location>
</feature>